<accession>A0ABN7BD88</accession>
<dbReference type="EMBL" id="AP028920">
    <property type="protein sequence ID" value="BET01161.1"/>
    <property type="molecule type" value="Genomic_DNA"/>
</dbReference>
<reference evidence="1 2" key="1">
    <citation type="submission" date="2023-09" db="EMBL/GenBank/DDBJ databases">
        <title>Nesidiocoris tenuis whole genome shotgun sequence.</title>
        <authorList>
            <person name="Shibata T."/>
            <person name="Shimoda M."/>
            <person name="Kobayashi T."/>
            <person name="Uehara T."/>
        </authorList>
    </citation>
    <scope>NUCLEOTIDE SEQUENCE [LARGE SCALE GENOMIC DNA]</scope>
    <source>
        <strain evidence="1 2">Japan</strain>
    </source>
</reference>
<evidence type="ECO:0000313" key="2">
    <source>
        <dbReference type="Proteomes" id="UP001307889"/>
    </source>
</evidence>
<evidence type="ECO:0000313" key="1">
    <source>
        <dbReference type="EMBL" id="BET01161.1"/>
    </source>
</evidence>
<proteinExistence type="predicted"/>
<name>A0ABN7BD88_9HEMI</name>
<protein>
    <submittedName>
        <fullName evidence="1">Uncharacterized protein</fullName>
    </submittedName>
</protein>
<gene>
    <name evidence="1" type="ORF">NTJ_13977</name>
</gene>
<keyword evidence="2" id="KW-1185">Reference proteome</keyword>
<sequence>MRSLIFRLRRRRGGAEAEGYAAQLCPPPPGPSGSVYCAATWRTPLHAGHISFLPVPEHTWRKFVAGG</sequence>
<dbReference type="Proteomes" id="UP001307889">
    <property type="component" value="Chromosome 12"/>
</dbReference>
<organism evidence="1 2">
    <name type="scientific">Nesidiocoris tenuis</name>
    <dbReference type="NCBI Taxonomy" id="355587"/>
    <lineage>
        <taxon>Eukaryota</taxon>
        <taxon>Metazoa</taxon>
        <taxon>Ecdysozoa</taxon>
        <taxon>Arthropoda</taxon>
        <taxon>Hexapoda</taxon>
        <taxon>Insecta</taxon>
        <taxon>Pterygota</taxon>
        <taxon>Neoptera</taxon>
        <taxon>Paraneoptera</taxon>
        <taxon>Hemiptera</taxon>
        <taxon>Heteroptera</taxon>
        <taxon>Panheteroptera</taxon>
        <taxon>Cimicomorpha</taxon>
        <taxon>Miridae</taxon>
        <taxon>Dicyphina</taxon>
        <taxon>Nesidiocoris</taxon>
    </lineage>
</organism>